<protein>
    <submittedName>
        <fullName evidence="2">Uncharacterized protein</fullName>
    </submittedName>
</protein>
<feature type="compositionally biased region" description="Low complexity" evidence="1">
    <location>
        <begin position="7"/>
        <end position="17"/>
    </location>
</feature>
<dbReference type="Proteomes" id="UP000034164">
    <property type="component" value="Unassembled WGS sequence"/>
</dbReference>
<sequence>MSEKGQQEQAADSSSAQPIGGSKTSLSQLSALPRFARKVPVTSPRSPRSFPKKNLRTVLIPQYLILRTGYGHCRH</sequence>
<evidence type="ECO:0000313" key="2">
    <source>
        <dbReference type="EMBL" id="KKZ67406.1"/>
    </source>
</evidence>
<comment type="caution">
    <text evidence="2">The sequence shown here is derived from an EMBL/GenBank/DDBJ whole genome shotgun (WGS) entry which is preliminary data.</text>
</comment>
<reference evidence="3" key="1">
    <citation type="journal article" date="2015" name="PLoS Genet.">
        <title>The dynamic genome and transcriptome of the human fungal pathogen Blastomyces and close relative Emmonsia.</title>
        <authorList>
            <person name="Munoz J.F."/>
            <person name="Gauthier G.M."/>
            <person name="Desjardins C.A."/>
            <person name="Gallo J.E."/>
            <person name="Holder J."/>
            <person name="Sullivan T.D."/>
            <person name="Marty A.J."/>
            <person name="Carmen J.C."/>
            <person name="Chen Z."/>
            <person name="Ding L."/>
            <person name="Gujja S."/>
            <person name="Magrini V."/>
            <person name="Misas E."/>
            <person name="Mitreva M."/>
            <person name="Priest M."/>
            <person name="Saif S."/>
            <person name="Whiston E.A."/>
            <person name="Young S."/>
            <person name="Zeng Q."/>
            <person name="Goldman W.E."/>
            <person name="Mardis E.R."/>
            <person name="Taylor J.W."/>
            <person name="McEwen J.G."/>
            <person name="Clay O.K."/>
            <person name="Klein B.S."/>
            <person name="Cuomo C.A."/>
        </authorList>
    </citation>
    <scope>NUCLEOTIDE SEQUENCE [LARGE SCALE GENOMIC DNA]</scope>
    <source>
        <strain evidence="3">UAMH 3008</strain>
    </source>
</reference>
<evidence type="ECO:0000256" key="1">
    <source>
        <dbReference type="SAM" id="MobiDB-lite"/>
    </source>
</evidence>
<organism evidence="2 3">
    <name type="scientific">[Emmonsia] crescens</name>
    <dbReference type="NCBI Taxonomy" id="73230"/>
    <lineage>
        <taxon>Eukaryota</taxon>
        <taxon>Fungi</taxon>
        <taxon>Dikarya</taxon>
        <taxon>Ascomycota</taxon>
        <taxon>Pezizomycotina</taxon>
        <taxon>Eurotiomycetes</taxon>
        <taxon>Eurotiomycetidae</taxon>
        <taxon>Onygenales</taxon>
        <taxon>Ajellomycetaceae</taxon>
        <taxon>Emergomyces</taxon>
    </lineage>
</organism>
<name>A0A0G2JBF8_9EURO</name>
<gene>
    <name evidence="2" type="ORF">EMCG_06934</name>
</gene>
<dbReference type="EMBL" id="LCZI01000263">
    <property type="protein sequence ID" value="KKZ67406.1"/>
    <property type="molecule type" value="Genomic_DNA"/>
</dbReference>
<feature type="region of interest" description="Disordered" evidence="1">
    <location>
        <begin position="1"/>
        <end position="53"/>
    </location>
</feature>
<dbReference type="AlphaFoldDB" id="A0A0G2JBF8"/>
<dbReference type="VEuPathDB" id="FungiDB:EMCG_06934"/>
<proteinExistence type="predicted"/>
<evidence type="ECO:0000313" key="3">
    <source>
        <dbReference type="Proteomes" id="UP000034164"/>
    </source>
</evidence>
<accession>A0A0G2JBF8</accession>